<proteinExistence type="inferred from homology"/>
<dbReference type="PROSITE" id="PS01101">
    <property type="entry name" value="CK2_BETA"/>
    <property type="match status" value="1"/>
</dbReference>
<dbReference type="AlphaFoldDB" id="A0AAD5TXM3"/>
<dbReference type="SUPFAM" id="SSF50044">
    <property type="entry name" value="SH3-domain"/>
    <property type="match status" value="1"/>
</dbReference>
<dbReference type="Gene3D" id="2.20.25.20">
    <property type="match status" value="1"/>
</dbReference>
<evidence type="ECO:0000313" key="7">
    <source>
        <dbReference type="EMBL" id="KAJ3214499.1"/>
    </source>
</evidence>
<dbReference type="PROSITE" id="PS50002">
    <property type="entry name" value="SH3"/>
    <property type="match status" value="1"/>
</dbReference>
<comment type="similarity">
    <text evidence="1 4">Belongs to the casein kinase 2 subunit beta family.</text>
</comment>
<comment type="function">
    <text evidence="4">Regulatory subunit of casein kinase II/CK2. As part of the kinase complex regulates the basal catalytic activity of the alpha subunit a constitutively active serine/threonine-protein kinase that phosphorylates a large number of substrates containing acidic residues C-terminal to the phosphorylated serine or threonine.</text>
</comment>
<feature type="domain" description="SH3" evidence="6">
    <location>
        <begin position="74"/>
        <end position="135"/>
    </location>
</feature>
<dbReference type="InterPro" id="IPR036028">
    <property type="entry name" value="SH3-like_dom_sf"/>
</dbReference>
<keyword evidence="5" id="KW-0732">Signal</keyword>
<protein>
    <recommendedName>
        <fullName evidence="4">Casein kinase II subunit beta</fullName>
        <shortName evidence="4">CK II beta</shortName>
    </recommendedName>
</protein>
<dbReference type="PRINTS" id="PR00472">
    <property type="entry name" value="CASNKINASEII"/>
</dbReference>
<dbReference type="SUPFAM" id="SSF57798">
    <property type="entry name" value="Casein kinase II beta subunit"/>
    <property type="match status" value="1"/>
</dbReference>
<keyword evidence="2 3" id="KW-0728">SH3 domain</keyword>
<evidence type="ECO:0000256" key="2">
    <source>
        <dbReference type="ARBA" id="ARBA00022443"/>
    </source>
</evidence>
<accession>A0AAD5TXM3</accession>
<dbReference type="FunFam" id="2.20.25.20:FF:000002">
    <property type="entry name" value="Casein kinase II subunit beta"/>
    <property type="match status" value="1"/>
</dbReference>
<sequence length="329" mass="38163">MFAIIGGVTALLLLIGTLCCCYHRKKRNNAIIITHIVEKEEEKKKEKKSSFRVLHLKKSDDDFSNSPAANYNDKDPREKLVLKSYIARGYDELSIKKGNTVLVLETFPDGWARVFFKKENISGMFPIGCLENGENEMESNSNYYWSEWFLSLKGNEFFCEVDDEYILDRFNLTGLNTEVENYSLAYDVITDSLENEIEDEKLRMEVEKNREFGKCPRILCNGQNVLPIGVSDQSGLMSVKLYCPHCEDIYIPNSKRHQSTDGAYFGTSFPHLLLQVHNEFLPKKNNQVYSPKIFGFKVHHIANEQRKQDLLKIQNQEKVEKLIETFERE</sequence>
<dbReference type="PANTHER" id="PTHR11740">
    <property type="entry name" value="CASEIN KINASE II SUBUNIT BETA"/>
    <property type="match status" value="1"/>
</dbReference>
<evidence type="ECO:0000259" key="6">
    <source>
        <dbReference type="PROSITE" id="PS50002"/>
    </source>
</evidence>
<dbReference type="InterPro" id="IPR035991">
    <property type="entry name" value="Casein_kinase_II_beta-like"/>
</dbReference>
<dbReference type="Gene3D" id="2.30.30.40">
    <property type="entry name" value="SH3 Domains"/>
    <property type="match status" value="1"/>
</dbReference>
<dbReference type="GO" id="GO:0005737">
    <property type="term" value="C:cytoplasm"/>
    <property type="evidence" value="ECO:0007669"/>
    <property type="project" value="TreeGrafter"/>
</dbReference>
<dbReference type="InterPro" id="IPR001452">
    <property type="entry name" value="SH3_domain"/>
</dbReference>
<evidence type="ECO:0000256" key="5">
    <source>
        <dbReference type="SAM" id="SignalP"/>
    </source>
</evidence>
<gene>
    <name evidence="7" type="primary">CKB2</name>
    <name evidence="7" type="ORF">HK099_006843</name>
</gene>
<dbReference type="InterPro" id="IPR000704">
    <property type="entry name" value="Casein_kinase_II_reg-sub"/>
</dbReference>
<evidence type="ECO:0000256" key="1">
    <source>
        <dbReference type="ARBA" id="ARBA00006941"/>
    </source>
</evidence>
<feature type="signal peptide" evidence="5">
    <location>
        <begin position="1"/>
        <end position="19"/>
    </location>
</feature>
<dbReference type="Proteomes" id="UP001211065">
    <property type="component" value="Unassembled WGS sequence"/>
</dbReference>
<dbReference type="GO" id="GO:0006359">
    <property type="term" value="P:regulation of transcription by RNA polymerase III"/>
    <property type="evidence" value="ECO:0007669"/>
    <property type="project" value="TreeGrafter"/>
</dbReference>
<keyword evidence="8" id="KW-1185">Reference proteome</keyword>
<comment type="caution">
    <text evidence="7">The sequence shown here is derived from an EMBL/GenBank/DDBJ whole genome shotgun (WGS) entry which is preliminary data.</text>
</comment>
<dbReference type="SMART" id="SM01085">
    <property type="entry name" value="CK_II_beta"/>
    <property type="match status" value="1"/>
</dbReference>
<comment type="subunit">
    <text evidence="4">Tetramer of two alpha and two beta subunits.</text>
</comment>
<evidence type="ECO:0000256" key="3">
    <source>
        <dbReference type="PROSITE-ProRule" id="PRU00192"/>
    </source>
</evidence>
<dbReference type="GO" id="GO:0005956">
    <property type="term" value="C:protein kinase CK2 complex"/>
    <property type="evidence" value="ECO:0007669"/>
    <property type="project" value="UniProtKB-UniRule"/>
</dbReference>
<dbReference type="GO" id="GO:0034456">
    <property type="term" value="C:UTP-C complex"/>
    <property type="evidence" value="ECO:0007669"/>
    <property type="project" value="TreeGrafter"/>
</dbReference>
<name>A0AAD5TXM3_9FUNG</name>
<dbReference type="PANTHER" id="PTHR11740:SF39">
    <property type="entry name" value="CASEIN KINASE II SUBUNIT BETA"/>
    <property type="match status" value="1"/>
</dbReference>
<feature type="chain" id="PRO_5042148024" description="Casein kinase II subunit beta" evidence="5">
    <location>
        <begin position="20"/>
        <end position="329"/>
    </location>
</feature>
<evidence type="ECO:0000313" key="8">
    <source>
        <dbReference type="Proteomes" id="UP001211065"/>
    </source>
</evidence>
<reference evidence="7" key="1">
    <citation type="submission" date="2020-05" db="EMBL/GenBank/DDBJ databases">
        <title>Phylogenomic resolution of chytrid fungi.</title>
        <authorList>
            <person name="Stajich J.E."/>
            <person name="Amses K."/>
            <person name="Simmons R."/>
            <person name="Seto K."/>
            <person name="Myers J."/>
            <person name="Bonds A."/>
            <person name="Quandt C.A."/>
            <person name="Barry K."/>
            <person name="Liu P."/>
            <person name="Grigoriev I."/>
            <person name="Longcore J.E."/>
            <person name="James T.Y."/>
        </authorList>
    </citation>
    <scope>NUCLEOTIDE SEQUENCE</scope>
    <source>
        <strain evidence="7">JEL0476</strain>
    </source>
</reference>
<dbReference type="Pfam" id="PF00018">
    <property type="entry name" value="SH3_1"/>
    <property type="match status" value="1"/>
</dbReference>
<dbReference type="EMBL" id="JADGJW010000616">
    <property type="protein sequence ID" value="KAJ3214499.1"/>
    <property type="molecule type" value="Genomic_DNA"/>
</dbReference>
<dbReference type="Pfam" id="PF01214">
    <property type="entry name" value="CK_II_beta"/>
    <property type="match status" value="1"/>
</dbReference>
<evidence type="ECO:0000256" key="4">
    <source>
        <dbReference type="RuleBase" id="RU361268"/>
    </source>
</evidence>
<dbReference type="GO" id="GO:0019887">
    <property type="term" value="F:protein kinase regulator activity"/>
    <property type="evidence" value="ECO:0007669"/>
    <property type="project" value="InterPro"/>
</dbReference>
<organism evidence="7 8">
    <name type="scientific">Clydaea vesicula</name>
    <dbReference type="NCBI Taxonomy" id="447962"/>
    <lineage>
        <taxon>Eukaryota</taxon>
        <taxon>Fungi</taxon>
        <taxon>Fungi incertae sedis</taxon>
        <taxon>Chytridiomycota</taxon>
        <taxon>Chytridiomycota incertae sedis</taxon>
        <taxon>Chytridiomycetes</taxon>
        <taxon>Lobulomycetales</taxon>
        <taxon>Lobulomycetaceae</taxon>
        <taxon>Clydaea</taxon>
    </lineage>
</organism>